<organism evidence="5 6">
    <name type="scientific">Candidatus Nomurabacteria bacterium GW2011_GWC2_42_20</name>
    <dbReference type="NCBI Taxonomy" id="1618756"/>
    <lineage>
        <taxon>Bacteria</taxon>
        <taxon>Candidatus Nomuraibacteriota</taxon>
    </lineage>
</organism>
<dbReference type="EMBL" id="LCDG01000004">
    <property type="protein sequence ID" value="KKS47911.1"/>
    <property type="molecule type" value="Genomic_DNA"/>
</dbReference>
<dbReference type="PROSITE" id="PS50093">
    <property type="entry name" value="PKD"/>
    <property type="match status" value="1"/>
</dbReference>
<dbReference type="Pfam" id="PF18911">
    <property type="entry name" value="PKD_4"/>
    <property type="match status" value="1"/>
</dbReference>
<evidence type="ECO:0000313" key="6">
    <source>
        <dbReference type="Proteomes" id="UP000034704"/>
    </source>
</evidence>
<protein>
    <recommendedName>
        <fullName evidence="7">PKD domain-containing protein</fullName>
    </recommendedName>
</protein>
<feature type="transmembrane region" description="Helical" evidence="1">
    <location>
        <begin position="415"/>
        <end position="434"/>
    </location>
</feature>
<dbReference type="InterPro" id="IPR000601">
    <property type="entry name" value="PKD_dom"/>
</dbReference>
<feature type="chain" id="PRO_5002536252" description="PKD domain-containing protein" evidence="2">
    <location>
        <begin position="19"/>
        <end position="461"/>
    </location>
</feature>
<feature type="domain" description="LTD" evidence="4">
    <location>
        <begin position="14"/>
        <end position="124"/>
    </location>
</feature>
<dbReference type="InterPro" id="IPR001322">
    <property type="entry name" value="Lamin_tail_dom"/>
</dbReference>
<comment type="caution">
    <text evidence="5">The sequence shown here is derived from an EMBL/GenBank/DDBJ whole genome shotgun (WGS) entry which is preliminary data.</text>
</comment>
<dbReference type="AlphaFoldDB" id="A0A0G1BNQ7"/>
<dbReference type="Gene3D" id="2.60.40.10">
    <property type="entry name" value="Immunoglobulins"/>
    <property type="match status" value="1"/>
</dbReference>
<keyword evidence="2" id="KW-0732">Signal</keyword>
<keyword evidence="1" id="KW-0812">Transmembrane</keyword>
<dbReference type="InterPro" id="IPR022409">
    <property type="entry name" value="PKD/Chitinase_dom"/>
</dbReference>
<evidence type="ECO:0000256" key="2">
    <source>
        <dbReference type="SAM" id="SignalP"/>
    </source>
</evidence>
<dbReference type="InterPro" id="IPR013783">
    <property type="entry name" value="Ig-like_fold"/>
</dbReference>
<dbReference type="SUPFAM" id="SSF49299">
    <property type="entry name" value="PKD domain"/>
    <property type="match status" value="1"/>
</dbReference>
<gene>
    <name evidence="5" type="ORF">UV12_C0004G0019</name>
</gene>
<name>A0A0G1BNQ7_9BACT</name>
<evidence type="ECO:0000259" key="4">
    <source>
        <dbReference type="PROSITE" id="PS51841"/>
    </source>
</evidence>
<dbReference type="PROSITE" id="PS51841">
    <property type="entry name" value="LTD"/>
    <property type="match status" value="1"/>
</dbReference>
<dbReference type="STRING" id="1618756.UV12_C0004G0019"/>
<proteinExistence type="predicted"/>
<feature type="signal peptide" evidence="2">
    <location>
        <begin position="1"/>
        <end position="18"/>
    </location>
</feature>
<dbReference type="Proteomes" id="UP000034704">
    <property type="component" value="Unassembled WGS sequence"/>
</dbReference>
<dbReference type="InterPro" id="IPR035986">
    <property type="entry name" value="PKD_dom_sf"/>
</dbReference>
<accession>A0A0G1BNQ7</accession>
<dbReference type="SUPFAM" id="SSF74853">
    <property type="entry name" value="Lamin A/C globular tail domain"/>
    <property type="match status" value="2"/>
</dbReference>
<keyword evidence="1" id="KW-1133">Transmembrane helix</keyword>
<feature type="domain" description="PKD" evidence="3">
    <location>
        <begin position="222"/>
        <end position="273"/>
    </location>
</feature>
<reference evidence="5 6" key="1">
    <citation type="journal article" date="2015" name="Nature">
        <title>rRNA introns, odd ribosomes, and small enigmatic genomes across a large radiation of phyla.</title>
        <authorList>
            <person name="Brown C.T."/>
            <person name="Hug L.A."/>
            <person name="Thomas B.C."/>
            <person name="Sharon I."/>
            <person name="Castelle C.J."/>
            <person name="Singh A."/>
            <person name="Wilkins M.J."/>
            <person name="Williams K.H."/>
            <person name="Banfield J.F."/>
        </authorList>
    </citation>
    <scope>NUCLEOTIDE SEQUENCE [LARGE SCALE GENOMIC DNA]</scope>
</reference>
<evidence type="ECO:0000256" key="1">
    <source>
        <dbReference type="SAM" id="Phobius"/>
    </source>
</evidence>
<keyword evidence="1" id="KW-0472">Membrane</keyword>
<dbReference type="InterPro" id="IPR036415">
    <property type="entry name" value="Lamin_tail_dom_sf"/>
</dbReference>
<sequence>MRITAIIFLFCVPSFASAQVLINEIQISPIGERFIELYNSGNSNIDLTGWYVQRKTATGSSFGSLVTSTQLNGKTIKANSYFLVSRNQLENSDIVIDNLTLTESNIVRIRDSKGEDVDQIEWATIDERKSYQRISSGEWTVAAPTPGAINATSGSSQNQNTNVGILLPSPVISANTTFPVEPQIFADAGASARTVSSGAPIVFTGRAFGLKKEPIENARMVWSFGDGGRAEGVSVAHTYYYPGDYVVVLDVASGYYSASDRATVRVSAPLVTLSVGGDQIRSFVKLENSGVDEIDLSDWQVVGNGKNFIFPKNTILSSRKTLTLASEVTGLATPVGSVVELRFPNGSSVSVKGVEKKELPVQGTPPQKVLEESKIKPTIQIQSAQTAPLDQKATIVDAFSDTQTSLPSQKGDGMWPWYIGAAFLSAFALLGIRLTKSKEDNAFIAVDDFEIIEEVEDNEPR</sequence>
<dbReference type="Gene3D" id="2.60.40.1260">
    <property type="entry name" value="Lamin Tail domain"/>
    <property type="match status" value="2"/>
</dbReference>
<evidence type="ECO:0000259" key="3">
    <source>
        <dbReference type="PROSITE" id="PS50093"/>
    </source>
</evidence>
<evidence type="ECO:0008006" key="7">
    <source>
        <dbReference type="Google" id="ProtNLM"/>
    </source>
</evidence>
<evidence type="ECO:0000313" key="5">
    <source>
        <dbReference type="EMBL" id="KKS47911.1"/>
    </source>
</evidence>
<dbReference type="SMART" id="SM00089">
    <property type="entry name" value="PKD"/>
    <property type="match status" value="1"/>
</dbReference>
<dbReference type="Pfam" id="PF00932">
    <property type="entry name" value="LTD"/>
    <property type="match status" value="1"/>
</dbReference>